<evidence type="ECO:0000313" key="3">
    <source>
        <dbReference type="EMBL" id="EOW77191.1"/>
    </source>
</evidence>
<protein>
    <submittedName>
        <fullName evidence="2">Uncharacterized protein</fullName>
    </submittedName>
</protein>
<accession>R2XA79</accession>
<reference evidence="2 4" key="1">
    <citation type="submission" date="2013-02" db="EMBL/GenBank/DDBJ databases">
        <title>The Genome Sequence of Enterococcus gilvus ATCC BAA-350.</title>
        <authorList>
            <consortium name="The Broad Institute Genome Sequencing Platform"/>
            <consortium name="The Broad Institute Genome Sequencing Center for Infectious Disease"/>
            <person name="Earl A.M."/>
            <person name="Gilmore M.S."/>
            <person name="Lebreton F."/>
            <person name="Walker B."/>
            <person name="Young S.K."/>
            <person name="Zeng Q."/>
            <person name="Gargeya S."/>
            <person name="Fitzgerald M."/>
            <person name="Haas B."/>
            <person name="Abouelleil A."/>
            <person name="Alvarado L."/>
            <person name="Arachchi H.M."/>
            <person name="Berlin A.M."/>
            <person name="Chapman S.B."/>
            <person name="Dewar J."/>
            <person name="Goldberg J."/>
            <person name="Griggs A."/>
            <person name="Gujja S."/>
            <person name="Hansen M."/>
            <person name="Howarth C."/>
            <person name="Imamovic A."/>
            <person name="Larimer J."/>
            <person name="McCowan C."/>
            <person name="Murphy C."/>
            <person name="Neiman D."/>
            <person name="Pearson M."/>
            <person name="Priest M."/>
            <person name="Roberts A."/>
            <person name="Saif S."/>
            <person name="Shea T."/>
            <person name="Sisk P."/>
            <person name="Sykes S."/>
            <person name="Wortman J."/>
            <person name="Nusbaum C."/>
            <person name="Birren B."/>
        </authorList>
    </citation>
    <scope>NUCLEOTIDE SEQUENCE [LARGE SCALE GENOMIC DNA]</scope>
    <source>
        <strain evidence="2 4">ATCC BAA-350</strain>
    </source>
</reference>
<name>R2XA79_9ENTE</name>
<dbReference type="Proteomes" id="UP000013750">
    <property type="component" value="Unassembled WGS sequence"/>
</dbReference>
<dbReference type="HOGENOM" id="CLU_172485_0_0_9"/>
<keyword evidence="1" id="KW-0812">Transmembrane</keyword>
<dbReference type="AlphaFoldDB" id="R2XA79"/>
<evidence type="ECO:0000313" key="2">
    <source>
        <dbReference type="EMBL" id="EOI51498.1"/>
    </source>
</evidence>
<feature type="transmembrane region" description="Helical" evidence="1">
    <location>
        <begin position="44"/>
        <end position="62"/>
    </location>
</feature>
<proteinExistence type="predicted"/>
<organism evidence="2 4">
    <name type="scientific">Enterococcus gilvus ATCC BAA-350</name>
    <dbReference type="NCBI Taxonomy" id="1158614"/>
    <lineage>
        <taxon>Bacteria</taxon>
        <taxon>Bacillati</taxon>
        <taxon>Bacillota</taxon>
        <taxon>Bacilli</taxon>
        <taxon>Lactobacillales</taxon>
        <taxon>Enterococcaceae</taxon>
        <taxon>Enterococcus</taxon>
    </lineage>
</organism>
<comment type="caution">
    <text evidence="2">The sequence shown here is derived from an EMBL/GenBank/DDBJ whole genome shotgun (WGS) entry which is preliminary data.</text>
</comment>
<dbReference type="EMBL" id="AJDQ01000034">
    <property type="protein sequence ID" value="EOI51498.1"/>
    <property type="molecule type" value="Genomic_DNA"/>
</dbReference>
<keyword evidence="1" id="KW-0472">Membrane</keyword>
<sequence length="100" mass="11421">MRREVARPKEAVTEIKQGKLDLADVLIIMGSAIVGFLTKFLVPEILEVVYVLAYPISLYFLLSPSDVPNKKTYQVVIQLFFKDNRTYPAMPKSKEETDEL</sequence>
<dbReference type="OrthoDB" id="2194932at2"/>
<dbReference type="eggNOG" id="ENOG50346FI">
    <property type="taxonomic scope" value="Bacteria"/>
</dbReference>
<dbReference type="PATRIC" id="fig|1158614.3.peg.4147"/>
<evidence type="ECO:0000313" key="4">
    <source>
        <dbReference type="Proteomes" id="UP000013750"/>
    </source>
</evidence>
<feature type="transmembrane region" description="Helical" evidence="1">
    <location>
        <begin position="20"/>
        <end position="38"/>
    </location>
</feature>
<dbReference type="Proteomes" id="UP000014160">
    <property type="component" value="Unassembled WGS sequence"/>
</dbReference>
<evidence type="ECO:0000313" key="5">
    <source>
        <dbReference type="Proteomes" id="UP000014160"/>
    </source>
</evidence>
<dbReference type="RefSeq" id="WP_010782486.1">
    <property type="nucleotide sequence ID" value="NZ_ASWH01000005.1"/>
</dbReference>
<gene>
    <name evidence="3" type="ORF">I592_04167</name>
    <name evidence="2" type="ORF">UKC_04173</name>
</gene>
<keyword evidence="5" id="KW-1185">Reference proteome</keyword>
<evidence type="ECO:0000256" key="1">
    <source>
        <dbReference type="SAM" id="Phobius"/>
    </source>
</evidence>
<reference evidence="3 5" key="2">
    <citation type="submission" date="2013-03" db="EMBL/GenBank/DDBJ databases">
        <title>The Genome Sequence of Enterococcus gilvus ATCC BAA-350 (PacBio/Illumina hybrid assembly).</title>
        <authorList>
            <consortium name="The Broad Institute Genomics Platform"/>
            <consortium name="The Broad Institute Genome Sequencing Center for Infectious Disease"/>
            <person name="Earl A."/>
            <person name="Russ C."/>
            <person name="Gilmore M."/>
            <person name="Surin D."/>
            <person name="Walker B."/>
            <person name="Young S."/>
            <person name="Zeng Q."/>
            <person name="Gargeya S."/>
            <person name="Fitzgerald M."/>
            <person name="Haas B."/>
            <person name="Abouelleil A."/>
            <person name="Allen A.W."/>
            <person name="Alvarado L."/>
            <person name="Arachchi H.M."/>
            <person name="Berlin A.M."/>
            <person name="Chapman S.B."/>
            <person name="Gainer-Dewar J."/>
            <person name="Goldberg J."/>
            <person name="Griggs A."/>
            <person name="Gujja S."/>
            <person name="Hansen M."/>
            <person name="Howarth C."/>
            <person name="Imamovic A."/>
            <person name="Ireland A."/>
            <person name="Larimer J."/>
            <person name="McCowan C."/>
            <person name="Murphy C."/>
            <person name="Pearson M."/>
            <person name="Poon T.W."/>
            <person name="Priest M."/>
            <person name="Roberts A."/>
            <person name="Saif S."/>
            <person name="Shea T."/>
            <person name="Sisk P."/>
            <person name="Sykes S."/>
            <person name="Wortman J."/>
            <person name="Nusbaum C."/>
            <person name="Birren B."/>
        </authorList>
    </citation>
    <scope>NUCLEOTIDE SEQUENCE [LARGE SCALE GENOMIC DNA]</scope>
    <source>
        <strain evidence="3 5">ATCC BAA-350</strain>
    </source>
</reference>
<dbReference type="EMBL" id="ASWH01000005">
    <property type="protein sequence ID" value="EOW77191.1"/>
    <property type="molecule type" value="Genomic_DNA"/>
</dbReference>
<keyword evidence="1" id="KW-1133">Transmembrane helix</keyword>